<dbReference type="PANTHER" id="PTHR24058">
    <property type="entry name" value="DUAL SPECIFICITY PROTEIN KINASE"/>
    <property type="match status" value="1"/>
</dbReference>
<evidence type="ECO:0000256" key="3">
    <source>
        <dbReference type="ARBA" id="ARBA00022679"/>
    </source>
</evidence>
<name>A2ESD2_TRIV3</name>
<evidence type="ECO:0000313" key="11">
    <source>
        <dbReference type="Proteomes" id="UP000001542"/>
    </source>
</evidence>
<dbReference type="VEuPathDB" id="TrichDB:TVAGG3_0883220"/>
<dbReference type="OrthoDB" id="9332038at2759"/>
<reference evidence="10" key="2">
    <citation type="journal article" date="2007" name="Science">
        <title>Draft genome sequence of the sexually transmitted pathogen Trichomonas vaginalis.</title>
        <authorList>
            <person name="Carlton J.M."/>
            <person name="Hirt R.P."/>
            <person name="Silva J.C."/>
            <person name="Delcher A.L."/>
            <person name="Schatz M."/>
            <person name="Zhao Q."/>
            <person name="Wortman J.R."/>
            <person name="Bidwell S.L."/>
            <person name="Alsmark U.C.M."/>
            <person name="Besteiro S."/>
            <person name="Sicheritz-Ponten T."/>
            <person name="Noel C.J."/>
            <person name="Dacks J.B."/>
            <person name="Foster P.G."/>
            <person name="Simillion C."/>
            <person name="Van de Peer Y."/>
            <person name="Miranda-Saavedra D."/>
            <person name="Barton G.J."/>
            <person name="Westrop G.D."/>
            <person name="Mueller S."/>
            <person name="Dessi D."/>
            <person name="Fiori P.L."/>
            <person name="Ren Q."/>
            <person name="Paulsen I."/>
            <person name="Zhang H."/>
            <person name="Bastida-Corcuera F.D."/>
            <person name="Simoes-Barbosa A."/>
            <person name="Brown M.T."/>
            <person name="Hayes R.D."/>
            <person name="Mukherjee M."/>
            <person name="Okumura C.Y."/>
            <person name="Schneider R."/>
            <person name="Smith A.J."/>
            <person name="Vanacova S."/>
            <person name="Villalvazo M."/>
            <person name="Haas B.J."/>
            <person name="Pertea M."/>
            <person name="Feldblyum T.V."/>
            <person name="Utterback T.R."/>
            <person name="Shu C.L."/>
            <person name="Osoegawa K."/>
            <person name="de Jong P.J."/>
            <person name="Hrdy I."/>
            <person name="Horvathova L."/>
            <person name="Zubacova Z."/>
            <person name="Dolezal P."/>
            <person name="Malik S.B."/>
            <person name="Logsdon J.M. Jr."/>
            <person name="Henze K."/>
            <person name="Gupta A."/>
            <person name="Wang C.C."/>
            <person name="Dunne R.L."/>
            <person name="Upcroft J.A."/>
            <person name="Upcroft P."/>
            <person name="White O."/>
            <person name="Salzberg S.L."/>
            <person name="Tang P."/>
            <person name="Chiu C.-H."/>
            <person name="Lee Y.-S."/>
            <person name="Embley T.M."/>
            <person name="Coombs G.H."/>
            <person name="Mottram J.C."/>
            <person name="Tachezy J."/>
            <person name="Fraser-Liggett C.M."/>
            <person name="Johnson P.J."/>
        </authorList>
    </citation>
    <scope>NUCLEOTIDE SEQUENCE [LARGE SCALE GENOMIC DNA]</scope>
    <source>
        <strain evidence="10">G3</strain>
    </source>
</reference>
<dbReference type="GO" id="GO:0004674">
    <property type="term" value="F:protein serine/threonine kinase activity"/>
    <property type="evidence" value="ECO:0000318"/>
    <property type="project" value="GO_Central"/>
</dbReference>
<dbReference type="VEuPathDB" id="TrichDB:TVAG_396210"/>
<dbReference type="SMART" id="SM00220">
    <property type="entry name" value="S_TKc"/>
    <property type="match status" value="1"/>
</dbReference>
<comment type="similarity">
    <text evidence="1">Belongs to the protein kinase superfamily. CMGC Ser/Thr protein kinase family. MNB/DYRK subfamily.</text>
</comment>
<keyword evidence="3" id="KW-0808">Transferase</keyword>
<dbReference type="GO" id="GO:0005524">
    <property type="term" value="F:ATP binding"/>
    <property type="evidence" value="ECO:0007669"/>
    <property type="project" value="UniProtKB-UniRule"/>
</dbReference>
<protein>
    <submittedName>
        <fullName evidence="10">CMGC family protein kinase</fullName>
    </submittedName>
</protein>
<keyword evidence="5 10" id="KW-0418">Kinase</keyword>
<dbReference type="STRING" id="5722.A2ESD2"/>
<evidence type="ECO:0000259" key="9">
    <source>
        <dbReference type="PROSITE" id="PS50011"/>
    </source>
</evidence>
<reference evidence="10" key="1">
    <citation type="submission" date="2006-10" db="EMBL/GenBank/DDBJ databases">
        <authorList>
            <person name="Amadeo P."/>
            <person name="Zhao Q."/>
            <person name="Wortman J."/>
            <person name="Fraser-Liggett C."/>
            <person name="Carlton J."/>
        </authorList>
    </citation>
    <scope>NUCLEOTIDE SEQUENCE</scope>
    <source>
        <strain evidence="10">G3</strain>
    </source>
</reference>
<dbReference type="KEGG" id="tva:4762296"/>
<evidence type="ECO:0000256" key="1">
    <source>
        <dbReference type="ARBA" id="ARBA00008867"/>
    </source>
</evidence>
<evidence type="ECO:0000256" key="5">
    <source>
        <dbReference type="ARBA" id="ARBA00022777"/>
    </source>
</evidence>
<accession>A2ESD2</accession>
<evidence type="ECO:0000256" key="8">
    <source>
        <dbReference type="RuleBase" id="RU000304"/>
    </source>
</evidence>
<dbReference type="Gene3D" id="1.10.510.10">
    <property type="entry name" value="Transferase(Phosphotransferase) domain 1"/>
    <property type="match status" value="1"/>
</dbReference>
<dbReference type="OMA" id="LRQCNIV"/>
<dbReference type="InterPro" id="IPR008271">
    <property type="entry name" value="Ser/Thr_kinase_AS"/>
</dbReference>
<dbReference type="PROSITE" id="PS50011">
    <property type="entry name" value="PROTEIN_KINASE_DOM"/>
    <property type="match status" value="1"/>
</dbReference>
<keyword evidence="6 7" id="KW-0067">ATP-binding</keyword>
<feature type="domain" description="Protein kinase" evidence="9">
    <location>
        <begin position="127"/>
        <end position="423"/>
    </location>
</feature>
<dbReference type="Gene3D" id="3.30.200.20">
    <property type="entry name" value="Phosphorylase Kinase, domain 1"/>
    <property type="match status" value="1"/>
</dbReference>
<dbReference type="InterPro" id="IPR011009">
    <property type="entry name" value="Kinase-like_dom_sf"/>
</dbReference>
<sequence length="430" mass="49826">MFPVRAPIVPKYGMIVHPPRRKVQVNNPPLPPLNPMITIPITKPVKSARVPKMKEKLPEQIIFTGRINPLEALSKYPFLLTDREHSEILHYDDIYYIRLAPPHNTPQPKSTPNYFHFVPNDHIAYRYQQLEVLGKGSFGTVIKCLDHKTKELVAIKFLRDTKKVHDEILFENKIISRLQDGENSSTSGIIRYIESFSFREFFCIVMELLWKDTYTVLEARHFVGYSKNIIKMVAYQSAKALDFMHKHNIVHCDIKPENIMFITEQKKNIKIIDFGCSCFSGEIMFTYIQSRFYRAPEVVLGIEYDREIDIWSLGCVLCELVTGRPLFDADTQIDLLAMIIETIGEPPKSMLDRGSYTKKFFDGRNLKIQYNKDVRIPGPPKSRSLEAELNVSDAQFIDLILGCLKWEPSERYTAEELMNHPFLADYRSGL</sequence>
<dbReference type="RefSeq" id="XP_001316658.1">
    <property type="nucleotide sequence ID" value="XM_001316623.1"/>
</dbReference>
<dbReference type="Proteomes" id="UP000001542">
    <property type="component" value="Unassembled WGS sequence"/>
</dbReference>
<evidence type="ECO:0000256" key="6">
    <source>
        <dbReference type="ARBA" id="ARBA00022840"/>
    </source>
</evidence>
<keyword evidence="4 7" id="KW-0547">Nucleotide-binding</keyword>
<dbReference type="GO" id="GO:0005737">
    <property type="term" value="C:cytoplasm"/>
    <property type="evidence" value="ECO:0000318"/>
    <property type="project" value="GO_Central"/>
</dbReference>
<dbReference type="InterPro" id="IPR000719">
    <property type="entry name" value="Prot_kinase_dom"/>
</dbReference>
<dbReference type="PANTHER" id="PTHR24058:SF22">
    <property type="entry name" value="DUAL SPECIFICITY TYROSINE-PHOSPHORYLATION-REGULATED KINASE 4"/>
    <property type="match status" value="1"/>
</dbReference>
<dbReference type="EMBL" id="DS113475">
    <property type="protein sequence ID" value="EAY04435.1"/>
    <property type="molecule type" value="Genomic_DNA"/>
</dbReference>
<dbReference type="InterPro" id="IPR050494">
    <property type="entry name" value="Ser_Thr_dual-spec_kinase"/>
</dbReference>
<dbReference type="InParanoid" id="A2ESD2"/>
<dbReference type="GO" id="GO:0005856">
    <property type="term" value="C:cytoskeleton"/>
    <property type="evidence" value="ECO:0000318"/>
    <property type="project" value="GO_Central"/>
</dbReference>
<dbReference type="PROSITE" id="PS00107">
    <property type="entry name" value="PROTEIN_KINASE_ATP"/>
    <property type="match status" value="1"/>
</dbReference>
<keyword evidence="11" id="KW-1185">Reference proteome</keyword>
<dbReference type="CDD" id="cd14210">
    <property type="entry name" value="PKc_DYRK"/>
    <property type="match status" value="1"/>
</dbReference>
<evidence type="ECO:0000256" key="2">
    <source>
        <dbReference type="ARBA" id="ARBA00022527"/>
    </source>
</evidence>
<dbReference type="Pfam" id="PF00069">
    <property type="entry name" value="Pkinase"/>
    <property type="match status" value="1"/>
</dbReference>
<organism evidence="10 11">
    <name type="scientific">Trichomonas vaginalis (strain ATCC PRA-98 / G3)</name>
    <dbReference type="NCBI Taxonomy" id="412133"/>
    <lineage>
        <taxon>Eukaryota</taxon>
        <taxon>Metamonada</taxon>
        <taxon>Parabasalia</taxon>
        <taxon>Trichomonadida</taxon>
        <taxon>Trichomonadidae</taxon>
        <taxon>Trichomonas</taxon>
    </lineage>
</organism>
<dbReference type="SMR" id="A2ESD2"/>
<keyword evidence="2 8" id="KW-0723">Serine/threonine-protein kinase</keyword>
<dbReference type="PROSITE" id="PS00108">
    <property type="entry name" value="PROTEIN_KINASE_ST"/>
    <property type="match status" value="1"/>
</dbReference>
<feature type="binding site" evidence="7">
    <location>
        <position position="156"/>
    </location>
    <ligand>
        <name>ATP</name>
        <dbReference type="ChEBI" id="CHEBI:30616"/>
    </ligand>
</feature>
<evidence type="ECO:0000256" key="4">
    <source>
        <dbReference type="ARBA" id="ARBA00022741"/>
    </source>
</evidence>
<evidence type="ECO:0000256" key="7">
    <source>
        <dbReference type="PROSITE-ProRule" id="PRU10141"/>
    </source>
</evidence>
<gene>
    <name evidence="10" type="ORF">TVAG_396210</name>
</gene>
<dbReference type="InterPro" id="IPR017441">
    <property type="entry name" value="Protein_kinase_ATP_BS"/>
</dbReference>
<proteinExistence type="inferred from homology"/>
<dbReference type="eggNOG" id="KOG0667">
    <property type="taxonomic scope" value="Eukaryota"/>
</dbReference>
<dbReference type="AlphaFoldDB" id="A2ESD2"/>
<dbReference type="SUPFAM" id="SSF56112">
    <property type="entry name" value="Protein kinase-like (PK-like)"/>
    <property type="match status" value="1"/>
</dbReference>
<evidence type="ECO:0000313" key="10">
    <source>
        <dbReference type="EMBL" id="EAY04435.1"/>
    </source>
</evidence>